<accession>A0A392S0A6</accession>
<sequence length="117" mass="12759">NIGEDACLFVEEVTQDSKSEHAVEHGDHDLRNHVDLLVEKIAADLERDEGELHEGADNHKENEKAVEDFVTAHHSCDTKTVVSPTPPEALRGSPEISVTKPVVGTTQSSEERGPILS</sequence>
<proteinExistence type="predicted"/>
<keyword evidence="3" id="KW-1185">Reference proteome</keyword>
<evidence type="ECO:0000313" key="2">
    <source>
        <dbReference type="EMBL" id="MCI41266.1"/>
    </source>
</evidence>
<evidence type="ECO:0000256" key="1">
    <source>
        <dbReference type="SAM" id="MobiDB-lite"/>
    </source>
</evidence>
<protein>
    <submittedName>
        <fullName evidence="2">Uncharacterized protein</fullName>
    </submittedName>
</protein>
<dbReference type="EMBL" id="LXQA010290003">
    <property type="protein sequence ID" value="MCI41266.1"/>
    <property type="molecule type" value="Genomic_DNA"/>
</dbReference>
<feature type="non-terminal residue" evidence="2">
    <location>
        <position position="117"/>
    </location>
</feature>
<feature type="non-terminal residue" evidence="2">
    <location>
        <position position="1"/>
    </location>
</feature>
<comment type="caution">
    <text evidence="2">The sequence shown here is derived from an EMBL/GenBank/DDBJ whole genome shotgun (WGS) entry which is preliminary data.</text>
</comment>
<reference evidence="2 3" key="1">
    <citation type="journal article" date="2018" name="Front. Plant Sci.">
        <title>Red Clover (Trifolium pratense) and Zigzag Clover (T. medium) - A Picture of Genomic Similarities and Differences.</title>
        <authorList>
            <person name="Dluhosova J."/>
            <person name="Istvanek J."/>
            <person name="Nedelnik J."/>
            <person name="Repkova J."/>
        </authorList>
    </citation>
    <scope>NUCLEOTIDE SEQUENCE [LARGE SCALE GENOMIC DNA]</scope>
    <source>
        <strain evidence="3">cv. 10/8</strain>
        <tissue evidence="2">Leaf</tissue>
    </source>
</reference>
<feature type="region of interest" description="Disordered" evidence="1">
    <location>
        <begin position="75"/>
        <end position="117"/>
    </location>
</feature>
<dbReference type="AlphaFoldDB" id="A0A392S0A6"/>
<dbReference type="Proteomes" id="UP000265520">
    <property type="component" value="Unassembled WGS sequence"/>
</dbReference>
<organism evidence="2 3">
    <name type="scientific">Trifolium medium</name>
    <dbReference type="NCBI Taxonomy" id="97028"/>
    <lineage>
        <taxon>Eukaryota</taxon>
        <taxon>Viridiplantae</taxon>
        <taxon>Streptophyta</taxon>
        <taxon>Embryophyta</taxon>
        <taxon>Tracheophyta</taxon>
        <taxon>Spermatophyta</taxon>
        <taxon>Magnoliopsida</taxon>
        <taxon>eudicotyledons</taxon>
        <taxon>Gunneridae</taxon>
        <taxon>Pentapetalae</taxon>
        <taxon>rosids</taxon>
        <taxon>fabids</taxon>
        <taxon>Fabales</taxon>
        <taxon>Fabaceae</taxon>
        <taxon>Papilionoideae</taxon>
        <taxon>50 kb inversion clade</taxon>
        <taxon>NPAAA clade</taxon>
        <taxon>Hologalegina</taxon>
        <taxon>IRL clade</taxon>
        <taxon>Trifolieae</taxon>
        <taxon>Trifolium</taxon>
    </lineage>
</organism>
<evidence type="ECO:0000313" key="3">
    <source>
        <dbReference type="Proteomes" id="UP000265520"/>
    </source>
</evidence>
<name>A0A392S0A6_9FABA</name>